<feature type="domain" description="Antitoxin FitA-like ribbon-helix-helix" evidence="1">
    <location>
        <begin position="2"/>
        <end position="39"/>
    </location>
</feature>
<evidence type="ECO:0000313" key="3">
    <source>
        <dbReference type="Proteomes" id="UP001167160"/>
    </source>
</evidence>
<keyword evidence="3" id="KW-1185">Reference proteome</keyword>
<accession>A0ABT0X6Q5</accession>
<comment type="caution">
    <text evidence="2">The sequence shown here is derived from an EMBL/GenBank/DDBJ whole genome shotgun (WGS) entry which is preliminary data.</text>
</comment>
<proteinExistence type="predicted"/>
<dbReference type="Proteomes" id="UP001167160">
    <property type="component" value="Unassembled WGS sequence"/>
</dbReference>
<name>A0ABT0X6Q5_9ACTN</name>
<gene>
    <name evidence="2" type="ORF">M1E25_11545</name>
</gene>
<evidence type="ECO:0000259" key="1">
    <source>
        <dbReference type="Pfam" id="PF22513"/>
    </source>
</evidence>
<protein>
    <submittedName>
        <fullName evidence="2">Antitoxin</fullName>
    </submittedName>
</protein>
<dbReference type="SUPFAM" id="SSF47598">
    <property type="entry name" value="Ribbon-helix-helix"/>
    <property type="match status" value="1"/>
</dbReference>
<dbReference type="EMBL" id="JAMQGM010000024">
    <property type="protein sequence ID" value="MCM2577985.1"/>
    <property type="molecule type" value="Genomic_DNA"/>
</dbReference>
<dbReference type="InterPro" id="IPR053853">
    <property type="entry name" value="FitA-like_RHH"/>
</dbReference>
<reference evidence="2" key="1">
    <citation type="journal article" date="2023" name="Int. J. Syst. Evol. Microbiol.">
        <title>Streptomyces meridianus sp. nov. isolated from brackish water of the Tagus estuary in Alcochete, Portugal.</title>
        <authorList>
            <person name="Santos J.D.N."/>
            <person name="Klimek D."/>
            <person name="Calusinska M."/>
            <person name="Lobo Da Cunha A."/>
            <person name="Catita J."/>
            <person name="Goncalves H."/>
            <person name="Gonzalez I."/>
            <person name="Reyes F."/>
            <person name="Lage O.M."/>
        </authorList>
    </citation>
    <scope>NUCLEOTIDE SEQUENCE</scope>
    <source>
        <strain evidence="2">MTZ3.1</strain>
    </source>
</reference>
<sequence>MATVQIRNLDDRAYDILRRRAADSGRSLQEYLRTRLEEEAARPTLDEALAAARSELSGEVSMDAIVAVQHEDRGE</sequence>
<dbReference type="Pfam" id="PF22513">
    <property type="entry name" value="FitA-like_RHH"/>
    <property type="match status" value="1"/>
</dbReference>
<evidence type="ECO:0000313" key="2">
    <source>
        <dbReference type="EMBL" id="MCM2577985.1"/>
    </source>
</evidence>
<dbReference type="InterPro" id="IPR010985">
    <property type="entry name" value="Ribbon_hlx_hlx"/>
</dbReference>
<dbReference type="RefSeq" id="WP_251413677.1">
    <property type="nucleotide sequence ID" value="NZ_JAMQGM010000024.1"/>
</dbReference>
<organism evidence="2 3">
    <name type="scientific">Streptomyces meridianus</name>
    <dbReference type="NCBI Taxonomy" id="2938945"/>
    <lineage>
        <taxon>Bacteria</taxon>
        <taxon>Bacillati</taxon>
        <taxon>Actinomycetota</taxon>
        <taxon>Actinomycetes</taxon>
        <taxon>Kitasatosporales</taxon>
        <taxon>Streptomycetaceae</taxon>
        <taxon>Streptomyces</taxon>
    </lineage>
</organism>